<dbReference type="InterPro" id="IPR008775">
    <property type="entry name" value="Phytyl_CoA_dOase-like"/>
</dbReference>
<reference evidence="1" key="1">
    <citation type="submission" date="2018-05" db="EMBL/GenBank/DDBJ databases">
        <authorList>
            <person name="Lanie J.A."/>
            <person name="Ng W.-L."/>
            <person name="Kazmierczak K.M."/>
            <person name="Andrzejewski T.M."/>
            <person name="Davidsen T.M."/>
            <person name="Wayne K.J."/>
            <person name="Tettelin H."/>
            <person name="Glass J.I."/>
            <person name="Rusch D."/>
            <person name="Podicherti R."/>
            <person name="Tsui H.-C.T."/>
            <person name="Winkler M.E."/>
        </authorList>
    </citation>
    <scope>NUCLEOTIDE SEQUENCE</scope>
</reference>
<proteinExistence type="predicted"/>
<dbReference type="PANTHER" id="PTHR37563">
    <property type="entry name" value="PHYTANOYL-COA DIOXYGENASE FAMILY PROTEIN (AFU_ORTHOLOGUE AFUA_2G03330)"/>
    <property type="match status" value="1"/>
</dbReference>
<dbReference type="Gene3D" id="2.60.120.620">
    <property type="entry name" value="q2cbj1_9rhob like domain"/>
    <property type="match status" value="1"/>
</dbReference>
<gene>
    <name evidence="1" type="ORF">METZ01_LOCUS103593</name>
</gene>
<protein>
    <recommendedName>
        <fullName evidence="2">Phytanoyl-CoA dioxygenase</fullName>
    </recommendedName>
</protein>
<dbReference type="AlphaFoldDB" id="A0A381WDZ2"/>
<dbReference type="EMBL" id="UINC01011503">
    <property type="protein sequence ID" value="SVA50739.1"/>
    <property type="molecule type" value="Genomic_DNA"/>
</dbReference>
<dbReference type="SUPFAM" id="SSF51197">
    <property type="entry name" value="Clavaminate synthase-like"/>
    <property type="match status" value="1"/>
</dbReference>
<organism evidence="1">
    <name type="scientific">marine metagenome</name>
    <dbReference type="NCBI Taxonomy" id="408172"/>
    <lineage>
        <taxon>unclassified sequences</taxon>
        <taxon>metagenomes</taxon>
        <taxon>ecological metagenomes</taxon>
    </lineage>
</organism>
<evidence type="ECO:0000313" key="1">
    <source>
        <dbReference type="EMBL" id="SVA50739.1"/>
    </source>
</evidence>
<dbReference type="PANTHER" id="PTHR37563:SF2">
    <property type="entry name" value="PHYTANOYL-COA DIOXYGENASE FAMILY PROTEIN (AFU_ORTHOLOGUE AFUA_2G03330)"/>
    <property type="match status" value="1"/>
</dbReference>
<dbReference type="Pfam" id="PF05721">
    <property type="entry name" value="PhyH"/>
    <property type="match status" value="1"/>
</dbReference>
<sequence>MLQVEILDPTETRKAANIFHRDGFSIIQSALTADQLVMAQSGADRVITQQMKQIPLDQANRGYARYSFGSQVHHPEWAQLIDNPSILPILEAIWNSSDFVCSGAGGDYSTPGAEIQPLHSDLGDFFNDSLGLVTVKDIPTPFIVVNYLMVEFTQMNGATRFVPGTHRTRTPIPTLEEEPERFKQSFICAPAGTALVRDVRCWHGGNPNISNQIRPMLGIGYFAPWYRDRRFEPLLPLQLHQTLSNRAQHLSRFLVKH</sequence>
<name>A0A381WDZ2_9ZZZZ</name>
<dbReference type="InterPro" id="IPR051961">
    <property type="entry name" value="Fungal_Metabolite_Diox"/>
</dbReference>
<accession>A0A381WDZ2</accession>
<evidence type="ECO:0008006" key="2">
    <source>
        <dbReference type="Google" id="ProtNLM"/>
    </source>
</evidence>